<name>A0A518E4P8_9BACT</name>
<dbReference type="OrthoDB" id="284890at2"/>
<dbReference type="InterPro" id="IPR035986">
    <property type="entry name" value="PKD_dom_sf"/>
</dbReference>
<dbReference type="AlphaFoldDB" id="A0A518E4P8"/>
<keyword evidence="1" id="KW-0732">Signal</keyword>
<dbReference type="CDD" id="cd00146">
    <property type="entry name" value="PKD"/>
    <property type="match status" value="1"/>
</dbReference>
<dbReference type="KEGG" id="lcre:Pla8534_69650"/>
<protein>
    <submittedName>
        <fullName evidence="3">PKD domain protein</fullName>
    </submittedName>
</protein>
<feature type="domain" description="PKD" evidence="2">
    <location>
        <begin position="393"/>
        <end position="437"/>
    </location>
</feature>
<feature type="signal peptide" evidence="1">
    <location>
        <begin position="1"/>
        <end position="35"/>
    </location>
</feature>
<dbReference type="Proteomes" id="UP000317648">
    <property type="component" value="Chromosome"/>
</dbReference>
<dbReference type="Gene3D" id="2.60.40.10">
    <property type="entry name" value="Immunoglobulins"/>
    <property type="match status" value="1"/>
</dbReference>
<evidence type="ECO:0000313" key="3">
    <source>
        <dbReference type="EMBL" id="QDU99054.1"/>
    </source>
</evidence>
<accession>A0A518E4P8</accession>
<evidence type="ECO:0000313" key="4">
    <source>
        <dbReference type="Proteomes" id="UP000317648"/>
    </source>
</evidence>
<dbReference type="InterPro" id="IPR022409">
    <property type="entry name" value="PKD/Chitinase_dom"/>
</dbReference>
<organism evidence="3 4">
    <name type="scientific">Lignipirellula cremea</name>
    <dbReference type="NCBI Taxonomy" id="2528010"/>
    <lineage>
        <taxon>Bacteria</taxon>
        <taxon>Pseudomonadati</taxon>
        <taxon>Planctomycetota</taxon>
        <taxon>Planctomycetia</taxon>
        <taxon>Pirellulales</taxon>
        <taxon>Pirellulaceae</taxon>
        <taxon>Lignipirellula</taxon>
    </lineage>
</organism>
<dbReference type="RefSeq" id="WP_145058773.1">
    <property type="nucleotide sequence ID" value="NZ_CP036433.1"/>
</dbReference>
<dbReference type="EMBL" id="CP036433">
    <property type="protein sequence ID" value="QDU99054.1"/>
    <property type="molecule type" value="Genomic_DNA"/>
</dbReference>
<keyword evidence="4" id="KW-1185">Reference proteome</keyword>
<dbReference type="InterPro" id="IPR000601">
    <property type="entry name" value="PKD_dom"/>
</dbReference>
<reference evidence="3 4" key="1">
    <citation type="submission" date="2019-02" db="EMBL/GenBank/DDBJ databases">
        <title>Deep-cultivation of Planctomycetes and their phenomic and genomic characterization uncovers novel biology.</title>
        <authorList>
            <person name="Wiegand S."/>
            <person name="Jogler M."/>
            <person name="Boedeker C."/>
            <person name="Pinto D."/>
            <person name="Vollmers J."/>
            <person name="Rivas-Marin E."/>
            <person name="Kohn T."/>
            <person name="Peeters S.H."/>
            <person name="Heuer A."/>
            <person name="Rast P."/>
            <person name="Oberbeckmann S."/>
            <person name="Bunk B."/>
            <person name="Jeske O."/>
            <person name="Meyerdierks A."/>
            <person name="Storesund J.E."/>
            <person name="Kallscheuer N."/>
            <person name="Luecker S."/>
            <person name="Lage O.M."/>
            <person name="Pohl T."/>
            <person name="Merkel B.J."/>
            <person name="Hornburger P."/>
            <person name="Mueller R.-W."/>
            <person name="Bruemmer F."/>
            <person name="Labrenz M."/>
            <person name="Spormann A.M."/>
            <person name="Op den Camp H."/>
            <person name="Overmann J."/>
            <person name="Amann R."/>
            <person name="Jetten M.S.M."/>
            <person name="Mascher T."/>
            <person name="Medema M.H."/>
            <person name="Devos D.P."/>
            <person name="Kaster A.-K."/>
            <person name="Ovreas L."/>
            <person name="Rohde M."/>
            <person name="Galperin M.Y."/>
            <person name="Jogler C."/>
        </authorList>
    </citation>
    <scope>NUCLEOTIDE SEQUENCE [LARGE SCALE GENOMIC DNA]</scope>
    <source>
        <strain evidence="3 4">Pla85_3_4</strain>
    </source>
</reference>
<dbReference type="Pfam" id="PF18911">
    <property type="entry name" value="PKD_4"/>
    <property type="match status" value="1"/>
</dbReference>
<dbReference type="SUPFAM" id="SSF49299">
    <property type="entry name" value="PKD domain"/>
    <property type="match status" value="1"/>
</dbReference>
<evidence type="ECO:0000259" key="2">
    <source>
        <dbReference type="PROSITE" id="PS50093"/>
    </source>
</evidence>
<dbReference type="InterPro" id="IPR013783">
    <property type="entry name" value="Ig-like_fold"/>
</dbReference>
<feature type="chain" id="PRO_5022054586" evidence="1">
    <location>
        <begin position="36"/>
        <end position="714"/>
    </location>
</feature>
<evidence type="ECO:0000256" key="1">
    <source>
        <dbReference type="SAM" id="SignalP"/>
    </source>
</evidence>
<proteinExistence type="predicted"/>
<gene>
    <name evidence="3" type="ORF">Pla8534_69650</name>
</gene>
<dbReference type="PROSITE" id="PS50093">
    <property type="entry name" value="PKD"/>
    <property type="match status" value="1"/>
</dbReference>
<sequence length="714" mass="78440" precursor="true">MLSPLSACPDRLRTWTACGLLLLLLLPGLASTATAGDVLVRPAQDTLTAVEMNHGDELQFRLKTGRVVRLELLDTGAAIVERVTPGGIVYRFWLDLRIDGERLTLERFVCSQECFYEPYVVNGLRIWPDMVQEVFDLVPVRYPGLGNLRCVPRKDARLAVQDATLRICPDPTVPWLDEQQNTLDVGRCYNGDDCYLGPYLGEACHVGLDLNHPKGSFLFAPIRFDTHQYFNSLERGDNNNRWRGIRRWPNGDVWALQTHHLIKLLTPIREPLAQGAKYASSAGVHVGSHEHTHYEFKIGRPRTPRAEATAEDLASFAWPVDFDSETEIDGADPEVLHLDPWIIFWQIFEDRKDRDKQIRAQQAPLAPSVPGQAVRFSAAGSRAGEGRTFTCSWTFGDGGFAIGPQATHTFAQPGVYPVTLIVNDGEHSVAMTQRITVSGPAVDGPVLALTAADEPSFRPLPAGATVAYGATVELTPHTLRILTRPTHPRPAARTLLLQNGSSARPLPPAKVRIADGGPCDWLQATTADVDGQPALRVQVDATGLREGQYLVLLEVDCPGALNSPQAFRVLLDVPAAAPRERQLIDDRDPGFFATPSFWVGHRFFRCPESRRGQGGFYRTNGARAEAGQFVRFTPDLQPGKYRVSLSKATPFSPAAQFDVRVKHTGGETIVRMHPGDSRTIGEFAFAAGNDGFVEILAAGSKGLVMADAVLFEQP</sequence>
<dbReference type="SMART" id="SM00089">
    <property type="entry name" value="PKD"/>
    <property type="match status" value="1"/>
</dbReference>